<reference evidence="2 3" key="1">
    <citation type="journal article" date="2013" name="Curr. Biol.">
        <title>The Genome of the Foraminiferan Reticulomyxa filosa.</title>
        <authorList>
            <person name="Glockner G."/>
            <person name="Hulsmann N."/>
            <person name="Schleicher M."/>
            <person name="Noegel A.A."/>
            <person name="Eichinger L."/>
            <person name="Gallinger C."/>
            <person name="Pawlowski J."/>
            <person name="Sierra R."/>
            <person name="Euteneuer U."/>
            <person name="Pillet L."/>
            <person name="Moustafa A."/>
            <person name="Platzer M."/>
            <person name="Groth M."/>
            <person name="Szafranski K."/>
            <person name="Schliwa M."/>
        </authorList>
    </citation>
    <scope>NUCLEOTIDE SEQUENCE [LARGE SCALE GENOMIC DNA]</scope>
</reference>
<evidence type="ECO:0000313" key="2">
    <source>
        <dbReference type="EMBL" id="ETO20891.1"/>
    </source>
</evidence>
<organism evidence="2 3">
    <name type="scientific">Reticulomyxa filosa</name>
    <dbReference type="NCBI Taxonomy" id="46433"/>
    <lineage>
        <taxon>Eukaryota</taxon>
        <taxon>Sar</taxon>
        <taxon>Rhizaria</taxon>
        <taxon>Retaria</taxon>
        <taxon>Foraminifera</taxon>
        <taxon>Monothalamids</taxon>
        <taxon>Reticulomyxidae</taxon>
        <taxon>Reticulomyxa</taxon>
    </lineage>
</organism>
<feature type="compositionally biased region" description="Acidic residues" evidence="1">
    <location>
        <begin position="1"/>
        <end position="17"/>
    </location>
</feature>
<protein>
    <submittedName>
        <fullName evidence="2">Uncharacterized protein</fullName>
    </submittedName>
</protein>
<sequence>MNENDADSDNKEEDDGIDPNIEMRDLNMMEGKPGLIVGENEIIATLYEIVTEAQEGYVDKCILSPEKLESFVNCIWADGSRNQANWIDFEATKHTKITPICLFGERSEVIAQLSHFKLLANDLMKKLQSTTKRLHPGLYAILPKRIPKCPKHLTIVLFYWCMSGDFQDNAADMVALFARICHEIGSTVCFPLTSVDTETYLLQCSQKAPQRGPKGRSMQYKIRETQKNEVLLDDAPISIALKLNNLDLRYVKDDHEPWQVHLIDGSQFFGVAATYKLTDKTREMQRQLKKDSSGLRKLPTEYALSIEPKLDVEGLLLLSKELFPDLAKVIFVFVFFAT</sequence>
<gene>
    <name evidence="2" type="ORF">RFI_16319</name>
</gene>
<proteinExistence type="predicted"/>
<evidence type="ECO:0000256" key="1">
    <source>
        <dbReference type="SAM" id="MobiDB-lite"/>
    </source>
</evidence>
<keyword evidence="3" id="KW-1185">Reference proteome</keyword>
<dbReference type="EMBL" id="ASPP01012141">
    <property type="protein sequence ID" value="ETO20891.1"/>
    <property type="molecule type" value="Genomic_DNA"/>
</dbReference>
<feature type="region of interest" description="Disordered" evidence="1">
    <location>
        <begin position="1"/>
        <end position="21"/>
    </location>
</feature>
<name>X6N4H8_RETFI</name>
<dbReference type="Proteomes" id="UP000023152">
    <property type="component" value="Unassembled WGS sequence"/>
</dbReference>
<dbReference type="AlphaFoldDB" id="X6N4H8"/>
<evidence type="ECO:0000313" key="3">
    <source>
        <dbReference type="Proteomes" id="UP000023152"/>
    </source>
</evidence>
<accession>X6N4H8</accession>
<comment type="caution">
    <text evidence="2">The sequence shown here is derived from an EMBL/GenBank/DDBJ whole genome shotgun (WGS) entry which is preliminary data.</text>
</comment>